<dbReference type="AlphaFoldDB" id="E6QUX1"/>
<name>E6QUX1_9ZZZZ</name>
<reference evidence="1" key="1">
    <citation type="submission" date="2009-10" db="EMBL/GenBank/DDBJ databases">
        <title>Diversity of trophic interactions inside an arsenic-rich microbial ecosystem.</title>
        <authorList>
            <person name="Bertin P.N."/>
            <person name="Heinrich-Salmeron A."/>
            <person name="Pelletier E."/>
            <person name="Goulhen-Chollet F."/>
            <person name="Arsene-Ploetze F."/>
            <person name="Gallien S."/>
            <person name="Calteau A."/>
            <person name="Vallenet D."/>
            <person name="Casiot C."/>
            <person name="Chane-Woon-Ming B."/>
            <person name="Giloteaux L."/>
            <person name="Barakat M."/>
            <person name="Bonnefoy V."/>
            <person name="Bruneel O."/>
            <person name="Chandler M."/>
            <person name="Cleiss J."/>
            <person name="Duran R."/>
            <person name="Elbaz-Poulichet F."/>
            <person name="Fonknechten N."/>
            <person name="Lauga B."/>
            <person name="Mornico D."/>
            <person name="Ortet P."/>
            <person name="Schaeffer C."/>
            <person name="Siguier P."/>
            <person name="Alexander Thil Smith A."/>
            <person name="Van Dorsselaer A."/>
            <person name="Weissenbach J."/>
            <person name="Medigue C."/>
            <person name="Le Paslier D."/>
        </authorList>
    </citation>
    <scope>NUCLEOTIDE SEQUENCE</scope>
</reference>
<accession>E6QUX1</accession>
<proteinExistence type="predicted"/>
<evidence type="ECO:0000313" key="1">
    <source>
        <dbReference type="EMBL" id="CBI11044.1"/>
    </source>
</evidence>
<comment type="caution">
    <text evidence="1">The sequence shown here is derived from an EMBL/GenBank/DDBJ whole genome shotgun (WGS) entry which is preliminary data.</text>
</comment>
<dbReference type="EMBL" id="CABR01000121">
    <property type="protein sequence ID" value="CBI11044.1"/>
    <property type="molecule type" value="Genomic_DNA"/>
</dbReference>
<gene>
    <name evidence="1" type="ORF">CARN7_1854</name>
</gene>
<protein>
    <submittedName>
        <fullName evidence="1">Uncharacterized protein</fullName>
    </submittedName>
</protein>
<organism evidence="1">
    <name type="scientific">mine drainage metagenome</name>
    <dbReference type="NCBI Taxonomy" id="410659"/>
    <lineage>
        <taxon>unclassified sequences</taxon>
        <taxon>metagenomes</taxon>
        <taxon>ecological metagenomes</taxon>
    </lineage>
</organism>
<sequence>MHSHLLCLRLNPSSIGTSFIVCLAAHNVGSPMDSTICQTSTVTPAEPGDFLFLVKY</sequence>